<keyword evidence="1" id="KW-0808">Transferase</keyword>
<dbReference type="Proteomes" id="UP000233387">
    <property type="component" value="Unassembled WGS sequence"/>
</dbReference>
<evidence type="ECO:0000313" key="1">
    <source>
        <dbReference type="EMBL" id="PKQ69348.1"/>
    </source>
</evidence>
<dbReference type="GO" id="GO:0032259">
    <property type="term" value="P:methylation"/>
    <property type="evidence" value="ECO:0007669"/>
    <property type="project" value="UniProtKB-KW"/>
</dbReference>
<dbReference type="PANTHER" id="PTHR43861:SF6">
    <property type="entry name" value="METHYLTRANSFERASE TYPE 11"/>
    <property type="match status" value="1"/>
</dbReference>
<keyword evidence="2" id="KW-1185">Reference proteome</keyword>
<name>A0A2N3IGF1_9BACT</name>
<dbReference type="RefSeq" id="WP_165778092.1">
    <property type="nucleotide sequence ID" value="NZ_NKXO01000019.1"/>
</dbReference>
<dbReference type="Pfam" id="PF13489">
    <property type="entry name" value="Methyltransf_23"/>
    <property type="match status" value="1"/>
</dbReference>
<protein>
    <submittedName>
        <fullName evidence="1">Methyltransferase domain</fullName>
    </submittedName>
</protein>
<gene>
    <name evidence="1" type="ORF">Rain11_1393</name>
</gene>
<accession>A0A2N3IGF1</accession>
<proteinExistence type="predicted"/>
<dbReference type="SUPFAM" id="SSF53335">
    <property type="entry name" value="S-adenosyl-L-methionine-dependent methyltransferases"/>
    <property type="match status" value="1"/>
</dbReference>
<dbReference type="CDD" id="cd02440">
    <property type="entry name" value="AdoMet_MTases"/>
    <property type="match status" value="1"/>
</dbReference>
<dbReference type="GO" id="GO:0008168">
    <property type="term" value="F:methyltransferase activity"/>
    <property type="evidence" value="ECO:0007669"/>
    <property type="project" value="UniProtKB-KW"/>
</dbReference>
<dbReference type="InterPro" id="IPR029063">
    <property type="entry name" value="SAM-dependent_MTases_sf"/>
</dbReference>
<evidence type="ECO:0000313" key="2">
    <source>
        <dbReference type="Proteomes" id="UP000233387"/>
    </source>
</evidence>
<dbReference type="PANTHER" id="PTHR43861">
    <property type="entry name" value="TRANS-ACONITATE 2-METHYLTRANSFERASE-RELATED"/>
    <property type="match status" value="1"/>
</dbReference>
<dbReference type="AlphaFoldDB" id="A0A2N3IGF1"/>
<dbReference type="EMBL" id="NKXO01000019">
    <property type="protein sequence ID" value="PKQ69348.1"/>
    <property type="molecule type" value="Genomic_DNA"/>
</dbReference>
<dbReference type="Gene3D" id="3.40.50.150">
    <property type="entry name" value="Vaccinia Virus protein VP39"/>
    <property type="match status" value="1"/>
</dbReference>
<reference evidence="1 2" key="1">
    <citation type="submission" date="2017-06" db="EMBL/GenBank/DDBJ databases">
        <title>Raineya orbicola gen. nov., sp. nov. a slightly thermophilic bacterium of the phylum Bacteroidetes and the description of Raineyaceae fam. nov.</title>
        <authorList>
            <person name="Albuquerque L."/>
            <person name="Polonia A.R.M."/>
            <person name="Barroso C."/>
            <person name="Froufe H.J.C."/>
            <person name="Lage O."/>
            <person name="Lobo-Da-Cunha A."/>
            <person name="Egas C."/>
            <person name="Da Costa M.S."/>
        </authorList>
    </citation>
    <scope>NUCLEOTIDE SEQUENCE [LARGE SCALE GENOMIC DNA]</scope>
    <source>
        <strain evidence="1 2">SPSPC-11</strain>
    </source>
</reference>
<organism evidence="1 2">
    <name type="scientific">Raineya orbicola</name>
    <dbReference type="NCBI Taxonomy" id="2016530"/>
    <lineage>
        <taxon>Bacteria</taxon>
        <taxon>Pseudomonadati</taxon>
        <taxon>Bacteroidota</taxon>
        <taxon>Cytophagia</taxon>
        <taxon>Cytophagales</taxon>
        <taxon>Raineyaceae</taxon>
        <taxon>Raineya</taxon>
    </lineage>
</organism>
<comment type="caution">
    <text evidence="1">The sequence shown here is derived from an EMBL/GenBank/DDBJ whole genome shotgun (WGS) entry which is preliminary data.</text>
</comment>
<keyword evidence="1" id="KW-0489">Methyltransferase</keyword>
<sequence>MCECVDCGLLFYNLIILRDGKFYEDLQSYEGYYLEEKSDYLESCKYISENDDVLEVGCGAGFLLNFIKPKSYTGLEFNDKAIQIAQSKGLNVKKEFLHEHALQNEEKYDIVCFFQALEHVESPREFLQDALKCLKKGGKMILAVPAEDSFIAQQVNFYLNMPPHHVSRWKDKTLAKISEIFNIKLFSLIHEPLLNIHYEFYYKVKNFEMLRKIFGIPFRSLDNSVMFRSL</sequence>